<dbReference type="EMBL" id="LCZI01000702">
    <property type="protein sequence ID" value="KKZ65077.1"/>
    <property type="molecule type" value="Genomic_DNA"/>
</dbReference>
<reference evidence="3" key="1">
    <citation type="journal article" date="2015" name="PLoS Genet.">
        <title>The dynamic genome and transcriptome of the human fungal pathogen Blastomyces and close relative Emmonsia.</title>
        <authorList>
            <person name="Munoz J.F."/>
            <person name="Gauthier G.M."/>
            <person name="Desjardins C.A."/>
            <person name="Gallo J.E."/>
            <person name="Holder J."/>
            <person name="Sullivan T.D."/>
            <person name="Marty A.J."/>
            <person name="Carmen J.C."/>
            <person name="Chen Z."/>
            <person name="Ding L."/>
            <person name="Gujja S."/>
            <person name="Magrini V."/>
            <person name="Misas E."/>
            <person name="Mitreva M."/>
            <person name="Priest M."/>
            <person name="Saif S."/>
            <person name="Whiston E.A."/>
            <person name="Young S."/>
            <person name="Zeng Q."/>
            <person name="Goldman W.E."/>
            <person name="Mardis E.R."/>
            <person name="Taylor J.W."/>
            <person name="McEwen J.G."/>
            <person name="Clay O.K."/>
            <person name="Klein B.S."/>
            <person name="Cuomo C.A."/>
        </authorList>
    </citation>
    <scope>NUCLEOTIDE SEQUENCE [LARGE SCALE GENOMIC DNA]</scope>
    <source>
        <strain evidence="3">UAMH 3008</strain>
    </source>
</reference>
<protein>
    <submittedName>
        <fullName evidence="2">Uncharacterized protein</fullName>
    </submittedName>
</protein>
<evidence type="ECO:0000313" key="3">
    <source>
        <dbReference type="Proteomes" id="UP000034164"/>
    </source>
</evidence>
<feature type="region of interest" description="Disordered" evidence="1">
    <location>
        <begin position="1"/>
        <end position="63"/>
    </location>
</feature>
<dbReference type="AlphaFoldDB" id="A0A0G2I358"/>
<evidence type="ECO:0000256" key="1">
    <source>
        <dbReference type="SAM" id="MobiDB-lite"/>
    </source>
</evidence>
<comment type="caution">
    <text evidence="2">The sequence shown here is derived from an EMBL/GenBank/DDBJ whole genome shotgun (WGS) entry which is preliminary data.</text>
</comment>
<feature type="compositionally biased region" description="Polar residues" evidence="1">
    <location>
        <begin position="20"/>
        <end position="30"/>
    </location>
</feature>
<dbReference type="VEuPathDB" id="FungiDB:EMCG_01317"/>
<name>A0A0G2I358_9EURO</name>
<evidence type="ECO:0000313" key="2">
    <source>
        <dbReference type="EMBL" id="KKZ65077.1"/>
    </source>
</evidence>
<accession>A0A0G2I358</accession>
<sequence>MPTKAQFMEAESTEVEPTIPKSTYTQSTGMEQKFPECPKCNPATIPEEERWRFGNKPGEPTID</sequence>
<dbReference type="Proteomes" id="UP000034164">
    <property type="component" value="Unassembled WGS sequence"/>
</dbReference>
<organism evidence="2 3">
    <name type="scientific">[Emmonsia] crescens</name>
    <dbReference type="NCBI Taxonomy" id="73230"/>
    <lineage>
        <taxon>Eukaryota</taxon>
        <taxon>Fungi</taxon>
        <taxon>Dikarya</taxon>
        <taxon>Ascomycota</taxon>
        <taxon>Pezizomycotina</taxon>
        <taxon>Eurotiomycetes</taxon>
        <taxon>Eurotiomycetidae</taxon>
        <taxon>Onygenales</taxon>
        <taxon>Ajellomycetaceae</taxon>
        <taxon>Emergomyces</taxon>
    </lineage>
</organism>
<gene>
    <name evidence="2" type="ORF">EMCG_01317</name>
</gene>
<proteinExistence type="predicted"/>